<evidence type="ECO:0000313" key="12">
    <source>
        <dbReference type="EMBL" id="OGC43319.1"/>
    </source>
</evidence>
<evidence type="ECO:0000256" key="4">
    <source>
        <dbReference type="ARBA" id="ARBA00022664"/>
    </source>
</evidence>
<protein>
    <recommendedName>
        <fullName evidence="9">Ribonuclease 3</fullName>
        <ecNumber evidence="9">3.1.26.3</ecNumber>
    </recommendedName>
    <alternativeName>
        <fullName evidence="9">Ribonuclease III</fullName>
        <shortName evidence="9">RNase III</shortName>
    </alternativeName>
</protein>
<evidence type="ECO:0000256" key="7">
    <source>
        <dbReference type="ARBA" id="ARBA00022801"/>
    </source>
</evidence>
<dbReference type="GO" id="GO:0006397">
    <property type="term" value="P:mRNA processing"/>
    <property type="evidence" value="ECO:0007669"/>
    <property type="project" value="UniProtKB-UniRule"/>
</dbReference>
<feature type="domain" description="DRBM" evidence="10">
    <location>
        <begin position="151"/>
        <end position="219"/>
    </location>
</feature>
<dbReference type="NCBIfam" id="TIGR02191">
    <property type="entry name" value="RNaseIII"/>
    <property type="match status" value="1"/>
</dbReference>
<dbReference type="InterPro" id="IPR014720">
    <property type="entry name" value="dsRBD_dom"/>
</dbReference>
<keyword evidence="5 9" id="KW-0540">Nuclease</keyword>
<keyword evidence="9" id="KW-0699">rRNA-binding</keyword>
<dbReference type="InterPro" id="IPR000999">
    <property type="entry name" value="RNase_III_dom"/>
</dbReference>
<dbReference type="Gene3D" id="1.10.1520.10">
    <property type="entry name" value="Ribonuclease III domain"/>
    <property type="match status" value="1"/>
</dbReference>
<dbReference type="GO" id="GO:0005737">
    <property type="term" value="C:cytoplasm"/>
    <property type="evidence" value="ECO:0007669"/>
    <property type="project" value="UniProtKB-SubCell"/>
</dbReference>
<dbReference type="PROSITE" id="PS00517">
    <property type="entry name" value="RNASE_3_1"/>
    <property type="match status" value="1"/>
</dbReference>
<dbReference type="AlphaFoldDB" id="A0A1F4UEG4"/>
<dbReference type="PANTHER" id="PTHR11207:SF0">
    <property type="entry name" value="RIBONUCLEASE 3"/>
    <property type="match status" value="1"/>
</dbReference>
<gene>
    <name evidence="9" type="primary">rnc</name>
    <name evidence="12" type="ORF">A2Y85_05240</name>
</gene>
<evidence type="ECO:0000313" key="13">
    <source>
        <dbReference type="Proteomes" id="UP000177025"/>
    </source>
</evidence>
<dbReference type="InterPro" id="IPR036389">
    <property type="entry name" value="RNase_III_sf"/>
</dbReference>
<comment type="cofactor">
    <cofactor evidence="9">
        <name>Mg(2+)</name>
        <dbReference type="ChEBI" id="CHEBI:18420"/>
    </cofactor>
</comment>
<keyword evidence="9" id="KW-0819">tRNA processing</keyword>
<dbReference type="PROSITE" id="PS50137">
    <property type="entry name" value="DS_RBD"/>
    <property type="match status" value="1"/>
</dbReference>
<feature type="domain" description="RNase III" evidence="11">
    <location>
        <begin position="4"/>
        <end position="129"/>
    </location>
</feature>
<keyword evidence="9" id="KW-0479">Metal-binding</keyword>
<evidence type="ECO:0000256" key="8">
    <source>
        <dbReference type="ARBA" id="ARBA00022884"/>
    </source>
</evidence>
<organism evidence="12 13">
    <name type="scientific">candidate division WOR-3 bacterium RBG_13_43_14</name>
    <dbReference type="NCBI Taxonomy" id="1802590"/>
    <lineage>
        <taxon>Bacteria</taxon>
        <taxon>Bacteria division WOR-3</taxon>
    </lineage>
</organism>
<dbReference type="Proteomes" id="UP000177025">
    <property type="component" value="Unassembled WGS sequence"/>
</dbReference>
<dbReference type="Pfam" id="PF00035">
    <property type="entry name" value="dsrm"/>
    <property type="match status" value="1"/>
</dbReference>
<dbReference type="FunFam" id="1.10.1520.10:FF:000001">
    <property type="entry name" value="Ribonuclease 3"/>
    <property type="match status" value="1"/>
</dbReference>
<feature type="binding site" evidence="9">
    <location>
        <position position="115"/>
    </location>
    <ligand>
        <name>Mg(2+)</name>
        <dbReference type="ChEBI" id="CHEBI:18420"/>
    </ligand>
</feature>
<dbReference type="GO" id="GO:0010468">
    <property type="term" value="P:regulation of gene expression"/>
    <property type="evidence" value="ECO:0007669"/>
    <property type="project" value="TreeGrafter"/>
</dbReference>
<reference evidence="12 13" key="1">
    <citation type="journal article" date="2016" name="Nat. Commun.">
        <title>Thousands of microbial genomes shed light on interconnected biogeochemical processes in an aquifer system.</title>
        <authorList>
            <person name="Anantharaman K."/>
            <person name="Brown C.T."/>
            <person name="Hug L.A."/>
            <person name="Sharon I."/>
            <person name="Castelle C.J."/>
            <person name="Probst A.J."/>
            <person name="Thomas B.C."/>
            <person name="Singh A."/>
            <person name="Wilkins M.J."/>
            <person name="Karaoz U."/>
            <person name="Brodie E.L."/>
            <person name="Williams K.H."/>
            <person name="Hubbard S.S."/>
            <person name="Banfield J.F."/>
        </authorList>
    </citation>
    <scope>NUCLEOTIDE SEQUENCE [LARGE SCALE GENOMIC DNA]</scope>
</reference>
<feature type="active site" evidence="9">
    <location>
        <position position="118"/>
    </location>
</feature>
<comment type="caution">
    <text evidence="12">The sequence shown here is derived from an EMBL/GenBank/DDBJ whole genome shotgun (WGS) entry which is preliminary data.</text>
</comment>
<dbReference type="GO" id="GO:0003725">
    <property type="term" value="F:double-stranded RNA binding"/>
    <property type="evidence" value="ECO:0007669"/>
    <property type="project" value="TreeGrafter"/>
</dbReference>
<dbReference type="GO" id="GO:0006364">
    <property type="term" value="P:rRNA processing"/>
    <property type="evidence" value="ECO:0007669"/>
    <property type="project" value="UniProtKB-UniRule"/>
</dbReference>
<evidence type="ECO:0000256" key="3">
    <source>
        <dbReference type="ARBA" id="ARBA00022552"/>
    </source>
</evidence>
<evidence type="ECO:0000256" key="2">
    <source>
        <dbReference type="ARBA" id="ARBA00010183"/>
    </source>
</evidence>
<dbReference type="HAMAP" id="MF_00104">
    <property type="entry name" value="RNase_III"/>
    <property type="match status" value="1"/>
</dbReference>
<feature type="binding site" evidence="9">
    <location>
        <position position="42"/>
    </location>
    <ligand>
        <name>Mg(2+)</name>
        <dbReference type="ChEBI" id="CHEBI:18420"/>
    </ligand>
</feature>
<evidence type="ECO:0000256" key="6">
    <source>
        <dbReference type="ARBA" id="ARBA00022759"/>
    </source>
</evidence>
<accession>A0A1F4UEG4</accession>
<evidence type="ECO:0000259" key="11">
    <source>
        <dbReference type="PROSITE" id="PS50142"/>
    </source>
</evidence>
<dbReference type="Pfam" id="PF14622">
    <property type="entry name" value="Ribonucleas_3_3"/>
    <property type="match status" value="1"/>
</dbReference>
<feature type="binding site" evidence="9">
    <location>
        <position position="118"/>
    </location>
    <ligand>
        <name>Mg(2+)</name>
        <dbReference type="ChEBI" id="CHEBI:18420"/>
    </ligand>
</feature>
<proteinExistence type="inferred from homology"/>
<dbReference type="Gene3D" id="3.30.160.20">
    <property type="match status" value="1"/>
</dbReference>
<dbReference type="PANTHER" id="PTHR11207">
    <property type="entry name" value="RIBONUCLEASE III"/>
    <property type="match status" value="1"/>
</dbReference>
<keyword evidence="4 9" id="KW-0507">mRNA processing</keyword>
<evidence type="ECO:0000256" key="1">
    <source>
        <dbReference type="ARBA" id="ARBA00000109"/>
    </source>
</evidence>
<keyword evidence="6 9" id="KW-0255">Endonuclease</keyword>
<feature type="active site" evidence="9">
    <location>
        <position position="46"/>
    </location>
</feature>
<comment type="subcellular location">
    <subcellularLocation>
        <location evidence="9">Cytoplasm</location>
    </subcellularLocation>
</comment>
<comment type="subunit">
    <text evidence="9">Homodimer.</text>
</comment>
<comment type="similarity">
    <text evidence="2">Belongs to the ribonuclease III family.</text>
</comment>
<dbReference type="EC" id="3.1.26.3" evidence="9"/>
<dbReference type="CDD" id="cd10845">
    <property type="entry name" value="DSRM_RNAse_III_family"/>
    <property type="match status" value="1"/>
</dbReference>
<dbReference type="EMBL" id="MEUM01000027">
    <property type="protein sequence ID" value="OGC43319.1"/>
    <property type="molecule type" value="Genomic_DNA"/>
</dbReference>
<evidence type="ECO:0000256" key="5">
    <source>
        <dbReference type="ARBA" id="ARBA00022722"/>
    </source>
</evidence>
<dbReference type="SMART" id="SM00358">
    <property type="entry name" value="DSRM"/>
    <property type="match status" value="1"/>
</dbReference>
<dbReference type="SUPFAM" id="SSF54768">
    <property type="entry name" value="dsRNA-binding domain-like"/>
    <property type="match status" value="1"/>
</dbReference>
<evidence type="ECO:0000259" key="10">
    <source>
        <dbReference type="PROSITE" id="PS50137"/>
    </source>
</evidence>
<keyword evidence="9" id="KW-0460">Magnesium</keyword>
<dbReference type="SUPFAM" id="SSF69065">
    <property type="entry name" value="RNase III domain-like"/>
    <property type="match status" value="1"/>
</dbReference>
<sequence>MPNYKEFASVNRIRFRRISLLKRALTHSSYQIKNNADNEQLEFLGDAVLELIVREYLLKKNPDLREGELSELKKNYTSTTALALVGRQIKIGQYLIMDKGEAKTGGRNRKSNLANSVEALIGALYLDRGLIYTSKVVHRFIMNRKIRINKDYKSLLNQWVSSHHYGINYRTTRETGPRHRKRFYVALHVNNRLESRGNASTKKQAEQNAARVFLKKQHELRTKH</sequence>
<dbReference type="GO" id="GO:0008033">
    <property type="term" value="P:tRNA processing"/>
    <property type="evidence" value="ECO:0007669"/>
    <property type="project" value="UniProtKB-KW"/>
</dbReference>
<dbReference type="GO" id="GO:0019843">
    <property type="term" value="F:rRNA binding"/>
    <property type="evidence" value="ECO:0007669"/>
    <property type="project" value="UniProtKB-KW"/>
</dbReference>
<keyword evidence="7 9" id="KW-0378">Hydrolase</keyword>
<keyword evidence="3 9" id="KW-0698">rRNA processing</keyword>
<keyword evidence="9" id="KW-0963">Cytoplasm</keyword>
<name>A0A1F4UEG4_UNCW3</name>
<dbReference type="InterPro" id="IPR011907">
    <property type="entry name" value="RNase_III"/>
</dbReference>
<comment type="function">
    <text evidence="9">Digests double-stranded RNA. Involved in the processing of primary rRNA transcript to yield the immediate precursors to the large and small rRNAs (23S and 16S). Processes some mRNAs, and tRNAs when they are encoded in the rRNA operon. Processes pre-crRNA and tracrRNA of type II CRISPR loci if present in the organism.</text>
</comment>
<dbReference type="CDD" id="cd00593">
    <property type="entry name" value="RIBOc"/>
    <property type="match status" value="1"/>
</dbReference>
<keyword evidence="8 9" id="KW-0694">RNA-binding</keyword>
<dbReference type="GO" id="GO:0046872">
    <property type="term" value="F:metal ion binding"/>
    <property type="evidence" value="ECO:0007669"/>
    <property type="project" value="UniProtKB-KW"/>
</dbReference>
<dbReference type="GO" id="GO:0004525">
    <property type="term" value="F:ribonuclease III activity"/>
    <property type="evidence" value="ECO:0007669"/>
    <property type="project" value="UniProtKB-UniRule"/>
</dbReference>
<comment type="catalytic activity">
    <reaction evidence="1 9">
        <text>Endonucleolytic cleavage to 5'-phosphomonoester.</text>
        <dbReference type="EC" id="3.1.26.3"/>
    </reaction>
</comment>
<dbReference type="SMART" id="SM00535">
    <property type="entry name" value="RIBOc"/>
    <property type="match status" value="1"/>
</dbReference>
<evidence type="ECO:0000256" key="9">
    <source>
        <dbReference type="HAMAP-Rule" id="MF_00104"/>
    </source>
</evidence>
<dbReference type="PROSITE" id="PS50142">
    <property type="entry name" value="RNASE_3_2"/>
    <property type="match status" value="1"/>
</dbReference>